<organism evidence="1">
    <name type="scientific">Anguilla anguilla</name>
    <name type="common">European freshwater eel</name>
    <name type="synonym">Muraena anguilla</name>
    <dbReference type="NCBI Taxonomy" id="7936"/>
    <lineage>
        <taxon>Eukaryota</taxon>
        <taxon>Metazoa</taxon>
        <taxon>Chordata</taxon>
        <taxon>Craniata</taxon>
        <taxon>Vertebrata</taxon>
        <taxon>Euteleostomi</taxon>
        <taxon>Actinopterygii</taxon>
        <taxon>Neopterygii</taxon>
        <taxon>Teleostei</taxon>
        <taxon>Anguilliformes</taxon>
        <taxon>Anguillidae</taxon>
        <taxon>Anguilla</taxon>
    </lineage>
</organism>
<accession>A0A0E9V5H7</accession>
<name>A0A0E9V5H7_ANGAN</name>
<evidence type="ECO:0000313" key="1">
    <source>
        <dbReference type="EMBL" id="JAH72508.1"/>
    </source>
</evidence>
<proteinExistence type="predicted"/>
<dbReference type="EMBL" id="GBXM01036069">
    <property type="protein sequence ID" value="JAH72508.1"/>
    <property type="molecule type" value="Transcribed_RNA"/>
</dbReference>
<protein>
    <submittedName>
        <fullName evidence="1">Uncharacterized protein</fullName>
    </submittedName>
</protein>
<reference evidence="1" key="2">
    <citation type="journal article" date="2015" name="Fish Shellfish Immunol.">
        <title>Early steps in the European eel (Anguilla anguilla)-Vibrio vulnificus interaction in the gills: Role of the RtxA13 toxin.</title>
        <authorList>
            <person name="Callol A."/>
            <person name="Pajuelo D."/>
            <person name="Ebbesson L."/>
            <person name="Teles M."/>
            <person name="MacKenzie S."/>
            <person name="Amaro C."/>
        </authorList>
    </citation>
    <scope>NUCLEOTIDE SEQUENCE</scope>
</reference>
<reference evidence="1" key="1">
    <citation type="submission" date="2014-11" db="EMBL/GenBank/DDBJ databases">
        <authorList>
            <person name="Amaro Gonzalez C."/>
        </authorList>
    </citation>
    <scope>NUCLEOTIDE SEQUENCE</scope>
</reference>
<sequence length="12" mass="1247">MLSLLVSLNGCP</sequence>